<organism evidence="2 3">
    <name type="scientific">Ktedonosporobacter rubrisoli</name>
    <dbReference type="NCBI Taxonomy" id="2509675"/>
    <lineage>
        <taxon>Bacteria</taxon>
        <taxon>Bacillati</taxon>
        <taxon>Chloroflexota</taxon>
        <taxon>Ktedonobacteria</taxon>
        <taxon>Ktedonobacterales</taxon>
        <taxon>Ktedonosporobacteraceae</taxon>
        <taxon>Ktedonosporobacter</taxon>
    </lineage>
</organism>
<dbReference type="InterPro" id="IPR017146">
    <property type="entry name" value="Lanti_2_LanM"/>
</dbReference>
<dbReference type="Pfam" id="PF13575">
    <property type="entry name" value="DUF4135"/>
    <property type="match status" value="1"/>
</dbReference>
<name>A0A4P6JPW2_KTERU</name>
<sequence>MKKEGKKYMETDPIFPLEDTSSGIEGVRWYQATTLTERIASLPLEERLHFLKSQEITEQALKKLKRWKEQKPFKKGRLFSDRLAMDALSEQELCALLAEPGEALYTRLSQREPPDWLVALKQALATEVSPTTMRRFFTDVEPERGAYRILYPFYPLLQGGVKRLQKLIRELFEQYHHLPFEPESLLSLFLPHLFRQWIARLNRAVVLEMHIARLRGLLLGETPEERFQSYIERLSQPEHLLNFLEEYCVLARQLMITLDLWVEGRIEFLRHLCQDWEEILTTFFLEQNPGQLTEVQAEVGDLHRHGRSVMILTFRSGWQLVYKPRSLSIDIHFQEVLSWLNTYGNHPSFRPLKLINYGTHGWAECVSAAACSSEEEVISFYERQGGYLALLYVLEASDFHYENIIASGEHPFLIDLEALFHPRVSKESITALQRPAQQALDHSVMRIALLPQRFWSNDASKGVDISGLGNPEGQLSPRPVPRWEGLGTDEMKVIREQVKLQGGKNCPKLAGKYVQASEYIECIERGFVAIYRLLIEHREIFLAKILPRFAHDEIRFVARPTSSYGHLLTESFHPNNLRDALRQERLFDRLWMAVEFQPSLQRLIPAERADLLRGDIPLFTTTPSSRDLFSSEGKSIPRFFPESSISQARKLLTQLNEEDLQRQICLIRAAFASTIDDFTAQPDHSTRPSGS</sequence>
<dbReference type="AlphaFoldDB" id="A0A4P6JPW2"/>
<keyword evidence="3" id="KW-1185">Reference proteome</keyword>
<gene>
    <name evidence="2" type="primary">lanM</name>
    <name evidence="2" type="ORF">EPA93_15580</name>
</gene>
<evidence type="ECO:0000313" key="3">
    <source>
        <dbReference type="Proteomes" id="UP000290365"/>
    </source>
</evidence>
<dbReference type="EMBL" id="CP035758">
    <property type="protein sequence ID" value="QBD77335.1"/>
    <property type="molecule type" value="Genomic_DNA"/>
</dbReference>
<dbReference type="OrthoDB" id="9148343at2"/>
<dbReference type="NCBIfam" id="TIGR03897">
    <property type="entry name" value="lanti_2_LanM"/>
    <property type="match status" value="1"/>
</dbReference>
<dbReference type="CDD" id="cd04792">
    <property type="entry name" value="LanM-like"/>
    <property type="match status" value="1"/>
</dbReference>
<accession>A0A4P6JPW2</accession>
<feature type="domain" description="Lantibiotic biosynthesis protein dehydration" evidence="1">
    <location>
        <begin position="247"/>
        <end position="621"/>
    </location>
</feature>
<dbReference type="InterPro" id="IPR025410">
    <property type="entry name" value="Lant_dehyd"/>
</dbReference>
<evidence type="ECO:0000259" key="1">
    <source>
        <dbReference type="Pfam" id="PF13575"/>
    </source>
</evidence>
<protein>
    <submittedName>
        <fullName evidence="2">Type 2 lantipeptide synthetase LanM</fullName>
    </submittedName>
</protein>
<reference evidence="2 3" key="1">
    <citation type="submission" date="2019-01" db="EMBL/GenBank/DDBJ databases">
        <title>Ktedonosporobacter rubrisoli SCAWS-G2.</title>
        <authorList>
            <person name="Huang Y."/>
            <person name="Yan B."/>
        </authorList>
    </citation>
    <scope>NUCLEOTIDE SEQUENCE [LARGE SCALE GENOMIC DNA]</scope>
    <source>
        <strain evidence="2 3">SCAWS-G2</strain>
    </source>
</reference>
<evidence type="ECO:0000313" key="2">
    <source>
        <dbReference type="EMBL" id="QBD77335.1"/>
    </source>
</evidence>
<dbReference type="Proteomes" id="UP000290365">
    <property type="component" value="Chromosome"/>
</dbReference>
<proteinExistence type="predicted"/>
<dbReference type="KEGG" id="kbs:EPA93_15580"/>